<evidence type="ECO:0000313" key="6">
    <source>
        <dbReference type="EMBL" id="MCI0755089.1"/>
    </source>
</evidence>
<dbReference type="Pfam" id="PF07992">
    <property type="entry name" value="Pyr_redox_2"/>
    <property type="match status" value="1"/>
</dbReference>
<evidence type="ECO:0000313" key="7">
    <source>
        <dbReference type="Proteomes" id="UP001201985"/>
    </source>
</evidence>
<keyword evidence="2" id="KW-0285">Flavoprotein</keyword>
<organism evidence="6 7">
    <name type="scientific">Teichococcus vastitatis</name>
    <dbReference type="NCBI Taxonomy" id="2307076"/>
    <lineage>
        <taxon>Bacteria</taxon>
        <taxon>Pseudomonadati</taxon>
        <taxon>Pseudomonadota</taxon>
        <taxon>Alphaproteobacteria</taxon>
        <taxon>Acetobacterales</taxon>
        <taxon>Roseomonadaceae</taxon>
        <taxon>Roseomonas</taxon>
    </lineage>
</organism>
<dbReference type="InterPro" id="IPR036188">
    <property type="entry name" value="FAD/NAD-bd_sf"/>
</dbReference>
<keyword evidence="7" id="KW-1185">Reference proteome</keyword>
<dbReference type="PRINTS" id="PR00368">
    <property type="entry name" value="FADPNR"/>
</dbReference>
<dbReference type="SUPFAM" id="SSF51905">
    <property type="entry name" value="FAD/NAD(P)-binding domain"/>
    <property type="match status" value="2"/>
</dbReference>
<keyword evidence="3" id="KW-0274">FAD</keyword>
<keyword evidence="4" id="KW-0560">Oxidoreductase</keyword>
<accession>A0ABS9W718</accession>
<gene>
    <name evidence="6" type="ORF">MON41_15315</name>
</gene>
<evidence type="ECO:0000256" key="2">
    <source>
        <dbReference type="ARBA" id="ARBA00022630"/>
    </source>
</evidence>
<evidence type="ECO:0000256" key="3">
    <source>
        <dbReference type="ARBA" id="ARBA00022827"/>
    </source>
</evidence>
<dbReference type="PANTHER" id="PTHR42913">
    <property type="entry name" value="APOPTOSIS-INDUCING FACTOR 1"/>
    <property type="match status" value="1"/>
</dbReference>
<evidence type="ECO:0000256" key="4">
    <source>
        <dbReference type="ARBA" id="ARBA00023002"/>
    </source>
</evidence>
<proteinExistence type="predicted"/>
<dbReference type="RefSeq" id="WP_157985890.1">
    <property type="nucleotide sequence ID" value="NZ_JALBUU010000028.1"/>
</dbReference>
<dbReference type="Gene3D" id="3.50.50.100">
    <property type="match status" value="1"/>
</dbReference>
<protein>
    <submittedName>
        <fullName evidence="6">FAD-dependent oxidoreductase</fullName>
    </submittedName>
</protein>
<evidence type="ECO:0000256" key="1">
    <source>
        <dbReference type="ARBA" id="ARBA00001974"/>
    </source>
</evidence>
<reference evidence="6 7" key="1">
    <citation type="submission" date="2022-03" db="EMBL/GenBank/DDBJ databases">
        <title>Complete genome analysis of Roseomonas KG 17.1 : a prolific producer of plant growth promoters.</title>
        <authorList>
            <person name="Saadouli I."/>
            <person name="Najjari A."/>
            <person name="Mosbah A."/>
            <person name="Ouzari H.I."/>
        </authorList>
    </citation>
    <scope>NUCLEOTIDE SEQUENCE [LARGE SCALE GENOMIC DNA]</scope>
    <source>
        <strain evidence="6 7">KG17-1</strain>
    </source>
</reference>
<comment type="cofactor">
    <cofactor evidence="1">
        <name>FAD</name>
        <dbReference type="ChEBI" id="CHEBI:57692"/>
    </cofactor>
</comment>
<dbReference type="Proteomes" id="UP001201985">
    <property type="component" value="Unassembled WGS sequence"/>
</dbReference>
<dbReference type="InterPro" id="IPR023753">
    <property type="entry name" value="FAD/NAD-binding_dom"/>
</dbReference>
<name>A0ABS9W718_9PROT</name>
<dbReference type="PANTHER" id="PTHR42913:SF9">
    <property type="entry name" value="SLR1591 PROTEIN"/>
    <property type="match status" value="1"/>
</dbReference>
<feature type="domain" description="FAD/NAD(P)-binding" evidence="5">
    <location>
        <begin position="14"/>
        <end position="314"/>
    </location>
</feature>
<dbReference type="InterPro" id="IPR051169">
    <property type="entry name" value="NADH-Q_oxidoreductase"/>
</dbReference>
<dbReference type="EMBL" id="JALBUU010000028">
    <property type="protein sequence ID" value="MCI0755089.1"/>
    <property type="molecule type" value="Genomic_DNA"/>
</dbReference>
<sequence length="385" mass="40073">MSQPAASCRPQGRHLVLLGAGHAHLHLLRHAARFRRAGHAVTLVAPGPFWYSGLATGMLGGRHDAAADQIDVAALAAQGGVRFVRDSATGLNRAARLVRLAAGAPLAYDALSVALGSSVAPLPDTAPEALPMITGAKPIAGLWALREALERGFRAGTGPARIVVAGGGVTGCELAANLAALVRRQGAAASVSLVCPPGELLRSLRPSAAAGVIRALQDQDIMLRQDGPVRAVRPGLLHLPEGRQLPFDLLVNASGLVPPAVLRGFGLPLDAGGALLVDRQLRSLGDPRVHGAGDCVAIAGHPLPRAGVQAVRQAPVLLHNLLAALGTGAPRAFRPRPGALWIMNLGDGTGLANYGALHWRGRPALLLKDWIDQRFMRRHRSVIRG</sequence>
<dbReference type="PRINTS" id="PR00411">
    <property type="entry name" value="PNDRDTASEI"/>
</dbReference>
<comment type="caution">
    <text evidence="6">The sequence shown here is derived from an EMBL/GenBank/DDBJ whole genome shotgun (WGS) entry which is preliminary data.</text>
</comment>
<evidence type="ECO:0000259" key="5">
    <source>
        <dbReference type="Pfam" id="PF07992"/>
    </source>
</evidence>